<feature type="compositionally biased region" description="Low complexity" evidence="8">
    <location>
        <begin position="1"/>
        <end position="13"/>
    </location>
</feature>
<dbReference type="Gene3D" id="1.10.3720.10">
    <property type="entry name" value="MetI-like"/>
    <property type="match status" value="1"/>
</dbReference>
<evidence type="ECO:0000256" key="6">
    <source>
        <dbReference type="ARBA" id="ARBA00023136"/>
    </source>
</evidence>
<feature type="transmembrane region" description="Helical" evidence="7">
    <location>
        <begin position="135"/>
        <end position="155"/>
    </location>
</feature>
<keyword evidence="6 7" id="KW-0472">Membrane</keyword>
<dbReference type="Proteomes" id="UP000294739">
    <property type="component" value="Unassembled WGS sequence"/>
</dbReference>
<comment type="subcellular location">
    <subcellularLocation>
        <location evidence="1 7">Cell membrane</location>
        <topology evidence="1 7">Multi-pass membrane protein</topology>
    </subcellularLocation>
</comment>
<evidence type="ECO:0000313" key="11">
    <source>
        <dbReference type="Proteomes" id="UP000294739"/>
    </source>
</evidence>
<dbReference type="AlphaFoldDB" id="A0A4R5CQN1"/>
<evidence type="ECO:0000256" key="4">
    <source>
        <dbReference type="ARBA" id="ARBA00022692"/>
    </source>
</evidence>
<sequence length="324" mass="35238">MSTPTTSATEPASRPGAPRATDAGPTGGARSARARRERRAAYLFMAPNLIGLTIFVAIPMLLSIVLAFFRVDGFGGYDFVGFANFERMFADPYFLSSLGRTLLYLLVMVPGLFLSGLGLALLVRNKFPLVGLFRTALFAPNVVSLVVVALIWQFLLTDDVGFIARLLDRVGLTAPSWLGDPAFALPTVMVITIWFSMGYYMLIFLAGLQDIPREYYEVASIDGAGPWTTFRNITWPLLKPTSFFILLTSTIAVMTGGLDLLVILTGGGPANSTTLVIYYVYQQAFVYGEFGYAAAIGSFLVVILLAWSALLFALTKGGRFTHAQ</sequence>
<comment type="caution">
    <text evidence="10">The sequence shown here is derived from an EMBL/GenBank/DDBJ whole genome shotgun (WGS) entry which is preliminary data.</text>
</comment>
<protein>
    <submittedName>
        <fullName evidence="10">Sugar ABC transporter permease</fullName>
    </submittedName>
</protein>
<evidence type="ECO:0000256" key="2">
    <source>
        <dbReference type="ARBA" id="ARBA00022448"/>
    </source>
</evidence>
<keyword evidence="2 7" id="KW-0813">Transport</keyword>
<keyword evidence="3" id="KW-1003">Cell membrane</keyword>
<name>A0A4R5CQN1_9ACTN</name>
<dbReference type="SUPFAM" id="SSF161098">
    <property type="entry name" value="MetI-like"/>
    <property type="match status" value="1"/>
</dbReference>
<dbReference type="InterPro" id="IPR000515">
    <property type="entry name" value="MetI-like"/>
</dbReference>
<evidence type="ECO:0000256" key="8">
    <source>
        <dbReference type="SAM" id="MobiDB-lite"/>
    </source>
</evidence>
<proteinExistence type="inferred from homology"/>
<dbReference type="Pfam" id="PF00528">
    <property type="entry name" value="BPD_transp_1"/>
    <property type="match status" value="1"/>
</dbReference>
<dbReference type="OrthoDB" id="9805974at2"/>
<feature type="transmembrane region" description="Helical" evidence="7">
    <location>
        <begin position="290"/>
        <end position="314"/>
    </location>
</feature>
<reference evidence="10 11" key="1">
    <citation type="submission" date="2019-03" db="EMBL/GenBank/DDBJ databases">
        <title>Draft genome sequences of novel Actinobacteria.</title>
        <authorList>
            <person name="Sahin N."/>
            <person name="Ay H."/>
            <person name="Saygin H."/>
        </authorList>
    </citation>
    <scope>NUCLEOTIDE SEQUENCE [LARGE SCALE GENOMIC DNA]</scope>
    <source>
        <strain evidence="10 11">5K138</strain>
    </source>
</reference>
<keyword evidence="11" id="KW-1185">Reference proteome</keyword>
<dbReference type="GO" id="GO:0055085">
    <property type="term" value="P:transmembrane transport"/>
    <property type="evidence" value="ECO:0007669"/>
    <property type="project" value="InterPro"/>
</dbReference>
<keyword evidence="5 7" id="KW-1133">Transmembrane helix</keyword>
<evidence type="ECO:0000256" key="3">
    <source>
        <dbReference type="ARBA" id="ARBA00022475"/>
    </source>
</evidence>
<dbReference type="GO" id="GO:0005886">
    <property type="term" value="C:plasma membrane"/>
    <property type="evidence" value="ECO:0007669"/>
    <property type="project" value="UniProtKB-SubCell"/>
</dbReference>
<feature type="transmembrane region" description="Helical" evidence="7">
    <location>
        <begin position="243"/>
        <end position="270"/>
    </location>
</feature>
<feature type="transmembrane region" description="Helical" evidence="7">
    <location>
        <begin position="183"/>
        <end position="206"/>
    </location>
</feature>
<dbReference type="PANTHER" id="PTHR30193:SF41">
    <property type="entry name" value="DIACETYLCHITOBIOSE UPTAKE SYSTEM PERMEASE PROTEIN NGCF"/>
    <property type="match status" value="1"/>
</dbReference>
<feature type="transmembrane region" description="Helical" evidence="7">
    <location>
        <begin position="40"/>
        <end position="69"/>
    </location>
</feature>
<dbReference type="PANTHER" id="PTHR30193">
    <property type="entry name" value="ABC TRANSPORTER PERMEASE PROTEIN"/>
    <property type="match status" value="1"/>
</dbReference>
<dbReference type="RefSeq" id="WP_131900424.1">
    <property type="nucleotide sequence ID" value="NZ_SMKZ01000057.1"/>
</dbReference>
<evidence type="ECO:0000259" key="9">
    <source>
        <dbReference type="PROSITE" id="PS50928"/>
    </source>
</evidence>
<gene>
    <name evidence="10" type="ORF">E1269_26955</name>
</gene>
<feature type="transmembrane region" description="Helical" evidence="7">
    <location>
        <begin position="102"/>
        <end position="123"/>
    </location>
</feature>
<dbReference type="PROSITE" id="PS50928">
    <property type="entry name" value="ABC_TM1"/>
    <property type="match status" value="1"/>
</dbReference>
<dbReference type="InterPro" id="IPR035906">
    <property type="entry name" value="MetI-like_sf"/>
</dbReference>
<evidence type="ECO:0000256" key="7">
    <source>
        <dbReference type="RuleBase" id="RU363032"/>
    </source>
</evidence>
<organism evidence="10 11">
    <name type="scientific">Jiangella asiatica</name>
    <dbReference type="NCBI Taxonomy" id="2530372"/>
    <lineage>
        <taxon>Bacteria</taxon>
        <taxon>Bacillati</taxon>
        <taxon>Actinomycetota</taxon>
        <taxon>Actinomycetes</taxon>
        <taxon>Jiangellales</taxon>
        <taxon>Jiangellaceae</taxon>
        <taxon>Jiangella</taxon>
    </lineage>
</organism>
<evidence type="ECO:0000256" key="5">
    <source>
        <dbReference type="ARBA" id="ARBA00022989"/>
    </source>
</evidence>
<feature type="domain" description="ABC transmembrane type-1" evidence="9">
    <location>
        <begin position="98"/>
        <end position="311"/>
    </location>
</feature>
<comment type="similarity">
    <text evidence="7">Belongs to the binding-protein-dependent transport system permease family.</text>
</comment>
<keyword evidence="4 7" id="KW-0812">Transmembrane</keyword>
<evidence type="ECO:0000313" key="10">
    <source>
        <dbReference type="EMBL" id="TDD99984.1"/>
    </source>
</evidence>
<evidence type="ECO:0000256" key="1">
    <source>
        <dbReference type="ARBA" id="ARBA00004651"/>
    </source>
</evidence>
<dbReference type="CDD" id="cd06261">
    <property type="entry name" value="TM_PBP2"/>
    <property type="match status" value="1"/>
</dbReference>
<feature type="region of interest" description="Disordered" evidence="8">
    <location>
        <begin position="1"/>
        <end position="32"/>
    </location>
</feature>
<dbReference type="EMBL" id="SMKZ01000057">
    <property type="protein sequence ID" value="TDD99984.1"/>
    <property type="molecule type" value="Genomic_DNA"/>
</dbReference>
<accession>A0A4R5CQN1</accession>
<dbReference type="InParanoid" id="A0A4R5CQN1"/>
<dbReference type="InterPro" id="IPR051393">
    <property type="entry name" value="ABC_transporter_permease"/>
</dbReference>